<dbReference type="AlphaFoldDB" id="A0A6A4FE43"/>
<sequence>MLLGDSLGRKYPPYLVLKVTPPKIAATRADNYAKRHGFG</sequence>
<dbReference type="Proteomes" id="UP000434957">
    <property type="component" value="Unassembled WGS sequence"/>
</dbReference>
<organism evidence="1 2">
    <name type="scientific">Phytophthora rubi</name>
    <dbReference type="NCBI Taxonomy" id="129364"/>
    <lineage>
        <taxon>Eukaryota</taxon>
        <taxon>Sar</taxon>
        <taxon>Stramenopiles</taxon>
        <taxon>Oomycota</taxon>
        <taxon>Peronosporomycetes</taxon>
        <taxon>Peronosporales</taxon>
        <taxon>Peronosporaceae</taxon>
        <taxon>Phytophthora</taxon>
    </lineage>
</organism>
<evidence type="ECO:0000313" key="2">
    <source>
        <dbReference type="Proteomes" id="UP000434957"/>
    </source>
</evidence>
<comment type="caution">
    <text evidence="1">The sequence shown here is derived from an EMBL/GenBank/DDBJ whole genome shotgun (WGS) entry which is preliminary data.</text>
</comment>
<evidence type="ECO:0000313" key="1">
    <source>
        <dbReference type="EMBL" id="KAE9333805.1"/>
    </source>
</evidence>
<dbReference type="EMBL" id="QXFT01000888">
    <property type="protein sequence ID" value="KAE9333805.1"/>
    <property type="molecule type" value="Genomic_DNA"/>
</dbReference>
<keyword evidence="2" id="KW-1185">Reference proteome</keyword>
<proteinExistence type="predicted"/>
<name>A0A6A4FE43_9STRA</name>
<reference evidence="1 2" key="1">
    <citation type="submission" date="2018-08" db="EMBL/GenBank/DDBJ databases">
        <title>Genomic investigation of the strawberry pathogen Phytophthora fragariae indicates pathogenicity is determined by transcriptional variation in three key races.</title>
        <authorList>
            <person name="Adams T.M."/>
            <person name="Armitage A.D."/>
            <person name="Sobczyk M.K."/>
            <person name="Bates H.J."/>
            <person name="Dunwell J.M."/>
            <person name="Nellist C.F."/>
            <person name="Harrison R.J."/>
        </authorList>
    </citation>
    <scope>NUCLEOTIDE SEQUENCE [LARGE SCALE GENOMIC DNA]</scope>
    <source>
        <strain evidence="1 2">SCRP333</strain>
    </source>
</reference>
<protein>
    <submittedName>
        <fullName evidence="1">Uncharacterized protein</fullName>
    </submittedName>
</protein>
<accession>A0A6A4FE43</accession>
<gene>
    <name evidence="1" type="ORF">PR003_g13844</name>
</gene>